<gene>
    <name evidence="9" type="ORF">MNOR_LOCUS7930</name>
</gene>
<dbReference type="GO" id="GO:0007155">
    <property type="term" value="P:cell adhesion"/>
    <property type="evidence" value="ECO:0007669"/>
    <property type="project" value="UniProtKB-KW"/>
</dbReference>
<dbReference type="GO" id="GO:0042246">
    <property type="term" value="P:tissue regeneration"/>
    <property type="evidence" value="ECO:0007669"/>
    <property type="project" value="InterPro"/>
</dbReference>
<proteinExistence type="inferred from homology"/>
<evidence type="ECO:0000313" key="9">
    <source>
        <dbReference type="EMBL" id="CAL4069534.1"/>
    </source>
</evidence>
<organism evidence="9 10">
    <name type="scientific">Meganyctiphanes norvegica</name>
    <name type="common">Northern krill</name>
    <name type="synonym">Thysanopoda norvegica</name>
    <dbReference type="NCBI Taxonomy" id="48144"/>
    <lineage>
        <taxon>Eukaryota</taxon>
        <taxon>Metazoa</taxon>
        <taxon>Ecdysozoa</taxon>
        <taxon>Arthropoda</taxon>
        <taxon>Crustacea</taxon>
        <taxon>Multicrustacea</taxon>
        <taxon>Malacostraca</taxon>
        <taxon>Eumalacostraca</taxon>
        <taxon>Eucarida</taxon>
        <taxon>Euphausiacea</taxon>
        <taxon>Euphausiidae</taxon>
        <taxon>Meganyctiphanes</taxon>
    </lineage>
</organism>
<keyword evidence="10" id="KW-1185">Reference proteome</keyword>
<evidence type="ECO:0000256" key="6">
    <source>
        <dbReference type="ARBA" id="ARBA00023136"/>
    </source>
</evidence>
<feature type="transmembrane region" description="Helical" evidence="8">
    <location>
        <begin position="118"/>
        <end position="143"/>
    </location>
</feature>
<evidence type="ECO:0000313" key="10">
    <source>
        <dbReference type="Proteomes" id="UP001497623"/>
    </source>
</evidence>
<keyword evidence="6 8" id="KW-0472">Membrane</keyword>
<feature type="non-terminal residue" evidence="9">
    <location>
        <position position="203"/>
    </location>
</feature>
<comment type="caution">
    <text evidence="9">The sequence shown here is derived from an EMBL/GenBank/DDBJ whole genome shotgun (WGS) entry which is preliminary data.</text>
</comment>
<dbReference type="PANTHER" id="PTHR12316:SF17">
    <property type="entry name" value="NINJURIN C, ISOFORM D"/>
    <property type="match status" value="1"/>
</dbReference>
<dbReference type="GO" id="GO:0016020">
    <property type="term" value="C:membrane"/>
    <property type="evidence" value="ECO:0007669"/>
    <property type="project" value="UniProtKB-SubCell"/>
</dbReference>
<dbReference type="Proteomes" id="UP001497623">
    <property type="component" value="Unassembled WGS sequence"/>
</dbReference>
<evidence type="ECO:0000256" key="8">
    <source>
        <dbReference type="SAM" id="Phobius"/>
    </source>
</evidence>
<evidence type="ECO:0000256" key="7">
    <source>
        <dbReference type="SAM" id="MobiDB-lite"/>
    </source>
</evidence>
<dbReference type="PANTHER" id="PTHR12316">
    <property type="entry name" value="NINJURIN-RELATED"/>
    <property type="match status" value="1"/>
</dbReference>
<sequence length="203" mass="22390">MEMAPVANIRETDIDINNRPTHDPELGVDDGFEGRSPNDGNYPRRNIPSGRGGFPISPGHGYNPLPANPRQPGNPIDVNLYQTKKTVAQGMMDIALLTANANQLRYVLETGKYGTNGALYYLNISLISISIILQLVVGVFLIFMGRYNVSVDKTARKADKLNNLKISVFFITVINVFISTFAVEPEEQNYGTFIKDVRVAKAA</sequence>
<name>A0AAV2Q6R5_MEGNR</name>
<evidence type="ECO:0000256" key="1">
    <source>
        <dbReference type="ARBA" id="ARBA00004141"/>
    </source>
</evidence>
<evidence type="ECO:0000256" key="4">
    <source>
        <dbReference type="ARBA" id="ARBA00022889"/>
    </source>
</evidence>
<feature type="region of interest" description="Disordered" evidence="7">
    <location>
        <begin position="1"/>
        <end position="75"/>
    </location>
</feature>
<dbReference type="EMBL" id="CAXKWB010003582">
    <property type="protein sequence ID" value="CAL4069534.1"/>
    <property type="molecule type" value="Genomic_DNA"/>
</dbReference>
<evidence type="ECO:0000256" key="3">
    <source>
        <dbReference type="ARBA" id="ARBA00022692"/>
    </source>
</evidence>
<dbReference type="Pfam" id="PF04923">
    <property type="entry name" value="Ninjurin"/>
    <property type="match status" value="1"/>
</dbReference>
<reference evidence="9 10" key="1">
    <citation type="submission" date="2024-05" db="EMBL/GenBank/DDBJ databases">
        <authorList>
            <person name="Wallberg A."/>
        </authorList>
    </citation>
    <scope>NUCLEOTIDE SEQUENCE [LARGE SCALE GENOMIC DNA]</scope>
</reference>
<keyword evidence="5 8" id="KW-1133">Transmembrane helix</keyword>
<feature type="transmembrane region" description="Helical" evidence="8">
    <location>
        <begin position="164"/>
        <end position="183"/>
    </location>
</feature>
<evidence type="ECO:0000256" key="5">
    <source>
        <dbReference type="ARBA" id="ARBA00022989"/>
    </source>
</evidence>
<comment type="similarity">
    <text evidence="2">Belongs to the ninjurin family.</text>
</comment>
<dbReference type="InterPro" id="IPR007007">
    <property type="entry name" value="Ninjurin"/>
</dbReference>
<comment type="subcellular location">
    <subcellularLocation>
        <location evidence="1">Membrane</location>
        <topology evidence="1">Multi-pass membrane protein</topology>
    </subcellularLocation>
</comment>
<accession>A0AAV2Q6R5</accession>
<protein>
    <submittedName>
        <fullName evidence="9">Uncharacterized protein</fullName>
    </submittedName>
</protein>
<evidence type="ECO:0000256" key="2">
    <source>
        <dbReference type="ARBA" id="ARBA00008141"/>
    </source>
</evidence>
<dbReference type="AlphaFoldDB" id="A0AAV2Q6R5"/>
<keyword evidence="3 8" id="KW-0812">Transmembrane</keyword>
<keyword evidence="4" id="KW-0130">Cell adhesion</keyword>